<feature type="transmembrane region" description="Helical" evidence="11">
    <location>
        <begin position="6"/>
        <end position="28"/>
    </location>
</feature>
<evidence type="ECO:0000313" key="13">
    <source>
        <dbReference type="Proteomes" id="UP000011668"/>
    </source>
</evidence>
<evidence type="ECO:0000256" key="4">
    <source>
        <dbReference type="ARBA" id="ARBA00022723"/>
    </source>
</evidence>
<dbReference type="PRINTS" id="PR00747">
    <property type="entry name" value="GLYHDRLASE47"/>
</dbReference>
<dbReference type="InterPro" id="IPR050749">
    <property type="entry name" value="Glycosyl_Hydrolase_47"/>
</dbReference>
<comment type="catalytic activity">
    <reaction evidence="9">
        <text>N(4)-(alpha-D-Man-(1-&gt;2)-alpha-D-Man-(1-&gt;2)-alpha-D-Man-(1-&gt;3)-[alpha-D-Man-(1-&gt;2)-alpha-D-Man-(1-&gt;3)-[alpha-D-Man-(1-&gt;2)-alpha-D-Man-(1-&gt;6)]-alpha-D-Man-(1-&gt;6)]-beta-D-Man-(1-&gt;4)-beta-D-GlcNAc-(1-&gt;4)-beta-D-GlcNAc)-L-asparaginyl-[protein] (N-glucan mannose isomer 9A1,2,3B1,2,3) + 4 H2O = N(4)-(alpha-D-Man-(1-&gt;3)-[alpha-D-Man-(1-&gt;3)-[alpha-D-Man-(1-&gt;6)]-alpha-D-Man-(1-&gt;6)]-beta-D-Man-(1-&gt;4)-beta-D-GlcNAc-(1-&gt;4)-beta-D-GlcNAc)-L-asparaginyl-[protein] (N-glucan mannose isomer 5A1,2) + 4 beta-D-mannose</text>
        <dbReference type="Rhea" id="RHEA:56008"/>
        <dbReference type="Rhea" id="RHEA-COMP:14356"/>
        <dbReference type="Rhea" id="RHEA-COMP:14367"/>
        <dbReference type="ChEBI" id="CHEBI:15377"/>
        <dbReference type="ChEBI" id="CHEBI:28563"/>
        <dbReference type="ChEBI" id="CHEBI:59087"/>
        <dbReference type="ChEBI" id="CHEBI:139493"/>
        <dbReference type="EC" id="3.2.1.113"/>
    </reaction>
</comment>
<keyword evidence="7" id="KW-1015">Disulfide bond</keyword>
<dbReference type="STRING" id="983506.L8WS43"/>
<dbReference type="EC" id="3.2.1.-" evidence="10"/>
<keyword evidence="10" id="KW-0326">Glycosidase</keyword>
<dbReference type="PANTHER" id="PTHR11742:SF55">
    <property type="entry name" value="ENDOPLASMIC RETICULUM MANNOSYL-OLIGOSACCHARIDE 1,2-ALPHA-MANNOSIDASE"/>
    <property type="match status" value="1"/>
</dbReference>
<evidence type="ECO:0000256" key="8">
    <source>
        <dbReference type="ARBA" id="ARBA00047669"/>
    </source>
</evidence>
<evidence type="ECO:0000256" key="10">
    <source>
        <dbReference type="RuleBase" id="RU361193"/>
    </source>
</evidence>
<dbReference type="GO" id="GO:0005509">
    <property type="term" value="F:calcium ion binding"/>
    <property type="evidence" value="ECO:0007669"/>
    <property type="project" value="InterPro"/>
</dbReference>
<dbReference type="OrthoDB" id="8118055at2759"/>
<dbReference type="Gene3D" id="1.50.10.10">
    <property type="match status" value="1"/>
</dbReference>
<dbReference type="PANTHER" id="PTHR11742">
    <property type="entry name" value="MANNOSYL-OLIGOSACCHARIDE ALPHA-1,2-MANNOSIDASE-RELATED"/>
    <property type="match status" value="1"/>
</dbReference>
<keyword evidence="5 10" id="KW-0378">Hydrolase</keyword>
<dbReference type="GO" id="GO:0005783">
    <property type="term" value="C:endoplasmic reticulum"/>
    <property type="evidence" value="ECO:0007669"/>
    <property type="project" value="TreeGrafter"/>
</dbReference>
<keyword evidence="11" id="KW-1133">Transmembrane helix</keyword>
<name>L8WS43_THACA</name>
<comment type="cofactor">
    <cofactor evidence="1">
        <name>Ca(2+)</name>
        <dbReference type="ChEBI" id="CHEBI:29108"/>
    </cofactor>
</comment>
<evidence type="ECO:0000256" key="5">
    <source>
        <dbReference type="ARBA" id="ARBA00022801"/>
    </source>
</evidence>
<comment type="catalytic activity">
    <reaction evidence="8">
        <text>N(4)-(alpha-D-Man-(1-&gt;2)-alpha-D-Man-(1-&gt;2)-alpha-D-Man-(1-&gt;3)-[alpha-D-Man-(1-&gt;3)-[alpha-D-Man-(1-&gt;2)-alpha-D-Man-(1-&gt;6)]-alpha-D-Man-(1-&gt;6)]-beta-D-Man-(1-&gt;4)-beta-D-GlcNAc-(1-&gt;4)-beta-D-GlcNAc)-L-asparaginyl-[protein] (N-glucan mannose isomer 8A1,2,3B1,3) + 3 H2O = N(4)-(alpha-D-Man-(1-&gt;3)-[alpha-D-Man-(1-&gt;3)-[alpha-D-Man-(1-&gt;6)]-alpha-D-Man-(1-&gt;6)]-beta-D-Man-(1-&gt;4)-beta-D-GlcNAc-(1-&gt;4)-beta-D-GlcNAc)-L-asparaginyl-[protein] (N-glucan mannose isomer 5A1,2) + 3 beta-D-mannose</text>
        <dbReference type="Rhea" id="RHEA:56028"/>
        <dbReference type="Rhea" id="RHEA-COMP:14358"/>
        <dbReference type="Rhea" id="RHEA-COMP:14367"/>
        <dbReference type="ChEBI" id="CHEBI:15377"/>
        <dbReference type="ChEBI" id="CHEBI:28563"/>
        <dbReference type="ChEBI" id="CHEBI:59087"/>
        <dbReference type="ChEBI" id="CHEBI:60628"/>
        <dbReference type="EC" id="3.2.1.113"/>
    </reaction>
</comment>
<proteinExistence type="inferred from homology"/>
<evidence type="ECO:0000256" key="3">
    <source>
        <dbReference type="ARBA" id="ARBA00007658"/>
    </source>
</evidence>
<comment type="similarity">
    <text evidence="3 10">Belongs to the glycosyl hydrolase 47 family.</text>
</comment>
<evidence type="ECO:0000313" key="12">
    <source>
        <dbReference type="EMBL" id="ELU40951.1"/>
    </source>
</evidence>
<gene>
    <name evidence="12" type="ORF">AG1IA_05018</name>
</gene>
<organism evidence="12 13">
    <name type="scientific">Thanatephorus cucumeris (strain AG1-IA)</name>
    <name type="common">Rice sheath blight fungus</name>
    <name type="synonym">Rhizoctonia solani</name>
    <dbReference type="NCBI Taxonomy" id="983506"/>
    <lineage>
        <taxon>Eukaryota</taxon>
        <taxon>Fungi</taxon>
        <taxon>Dikarya</taxon>
        <taxon>Basidiomycota</taxon>
        <taxon>Agaricomycotina</taxon>
        <taxon>Agaricomycetes</taxon>
        <taxon>Cantharellales</taxon>
        <taxon>Ceratobasidiaceae</taxon>
        <taxon>Rhizoctonia</taxon>
        <taxon>Rhizoctonia solani AG-1</taxon>
    </lineage>
</organism>
<dbReference type="GO" id="GO:0036503">
    <property type="term" value="P:ERAD pathway"/>
    <property type="evidence" value="ECO:0007669"/>
    <property type="project" value="UniProtKB-ARBA"/>
</dbReference>
<keyword evidence="4" id="KW-0479">Metal-binding</keyword>
<dbReference type="AlphaFoldDB" id="L8WS43"/>
<evidence type="ECO:0000256" key="11">
    <source>
        <dbReference type="SAM" id="Phobius"/>
    </source>
</evidence>
<dbReference type="Proteomes" id="UP000011668">
    <property type="component" value="Unassembled WGS sequence"/>
</dbReference>
<keyword evidence="13" id="KW-1185">Reference proteome</keyword>
<dbReference type="EMBL" id="AFRT01001254">
    <property type="protein sequence ID" value="ELU40951.1"/>
    <property type="molecule type" value="Genomic_DNA"/>
</dbReference>
<sequence length="256" mass="29176">MIGCNRLQRIAALASVSLIFFLLCVKYLDTTQLRTRWLAPIPENETPWSLPTETPDINSDIDNNQTDVKRRDAVVAAFKHAWAGYERDAFGCDEYRPVSRTGKNLTTDRGIGYMIIDALDTMLIMGEPLRKEYLRARHWVETELDFDRDGRYSTFEVNAYALSNNDELYLRRAQELADRLLPAFNTPHGLPIPNVNFHSEPNPNWGGEPISTAEAATLQLEFKYLTHITGKDVYWKTAEKVINHTRDSNVADPASV</sequence>
<dbReference type="GO" id="GO:0004571">
    <property type="term" value="F:mannosyl-oligosaccharide 1,2-alpha-mannosidase activity"/>
    <property type="evidence" value="ECO:0007669"/>
    <property type="project" value="UniProtKB-EC"/>
</dbReference>
<dbReference type="InterPro" id="IPR001382">
    <property type="entry name" value="Glyco_hydro_47"/>
</dbReference>
<keyword evidence="11" id="KW-0812">Transmembrane</keyword>
<protein>
    <recommendedName>
        <fullName evidence="10">alpha-1,2-Mannosidase</fullName>
        <ecNumber evidence="10">3.2.1.-</ecNumber>
    </recommendedName>
</protein>
<evidence type="ECO:0000256" key="9">
    <source>
        <dbReference type="ARBA" id="ARBA00048605"/>
    </source>
</evidence>
<dbReference type="GO" id="GO:0005975">
    <property type="term" value="P:carbohydrate metabolic process"/>
    <property type="evidence" value="ECO:0007669"/>
    <property type="project" value="InterPro"/>
</dbReference>
<dbReference type="SUPFAM" id="SSF48225">
    <property type="entry name" value="Seven-hairpin glycosidases"/>
    <property type="match status" value="1"/>
</dbReference>
<accession>L8WS43</accession>
<evidence type="ECO:0000256" key="6">
    <source>
        <dbReference type="ARBA" id="ARBA00022837"/>
    </source>
</evidence>
<dbReference type="InterPro" id="IPR012341">
    <property type="entry name" value="6hp_glycosidase-like_sf"/>
</dbReference>
<evidence type="ECO:0000256" key="7">
    <source>
        <dbReference type="ARBA" id="ARBA00023157"/>
    </source>
</evidence>
<keyword evidence="6" id="KW-0106">Calcium</keyword>
<dbReference type="OMA" id="FKYLTHI"/>
<dbReference type="Pfam" id="PF01532">
    <property type="entry name" value="Glyco_hydro_47"/>
    <property type="match status" value="1"/>
</dbReference>
<comment type="caution">
    <text evidence="12">The sequence shown here is derived from an EMBL/GenBank/DDBJ whole genome shotgun (WGS) entry which is preliminary data.</text>
</comment>
<keyword evidence="11" id="KW-0472">Membrane</keyword>
<evidence type="ECO:0000256" key="1">
    <source>
        <dbReference type="ARBA" id="ARBA00001913"/>
    </source>
</evidence>
<evidence type="ECO:0000256" key="2">
    <source>
        <dbReference type="ARBA" id="ARBA00004922"/>
    </source>
</evidence>
<dbReference type="InterPro" id="IPR036026">
    <property type="entry name" value="Seven-hairpin_glycosidases"/>
</dbReference>
<dbReference type="HOGENOM" id="CLU_1086568_0_0_1"/>
<dbReference type="GO" id="GO:0016020">
    <property type="term" value="C:membrane"/>
    <property type="evidence" value="ECO:0007669"/>
    <property type="project" value="InterPro"/>
</dbReference>
<comment type="pathway">
    <text evidence="2">Protein modification; protein glycosylation.</text>
</comment>
<reference evidence="12 13" key="1">
    <citation type="journal article" date="2013" name="Nat. Commun.">
        <title>The evolution and pathogenic mechanisms of the rice sheath blight pathogen.</title>
        <authorList>
            <person name="Zheng A."/>
            <person name="Lin R."/>
            <person name="Xu L."/>
            <person name="Qin P."/>
            <person name="Tang C."/>
            <person name="Ai P."/>
            <person name="Zhang D."/>
            <person name="Liu Y."/>
            <person name="Sun Z."/>
            <person name="Feng H."/>
            <person name="Wang Y."/>
            <person name="Chen Y."/>
            <person name="Liang X."/>
            <person name="Fu R."/>
            <person name="Li Q."/>
            <person name="Zhang J."/>
            <person name="Yu X."/>
            <person name="Xie Z."/>
            <person name="Ding L."/>
            <person name="Guan P."/>
            <person name="Tang J."/>
            <person name="Liang Y."/>
            <person name="Wang S."/>
            <person name="Deng Q."/>
            <person name="Li S."/>
            <person name="Zhu J."/>
            <person name="Wang L."/>
            <person name="Liu H."/>
            <person name="Li P."/>
        </authorList>
    </citation>
    <scope>NUCLEOTIDE SEQUENCE [LARGE SCALE GENOMIC DNA]</scope>
    <source>
        <strain evidence="13">AG-1 IA</strain>
    </source>
</reference>